<dbReference type="PANTHER" id="PTHR10742">
    <property type="entry name" value="FLAVIN MONOAMINE OXIDASE"/>
    <property type="match status" value="1"/>
</dbReference>
<dbReference type="InterPro" id="IPR001613">
    <property type="entry name" value="Flavin_amine_oxidase"/>
</dbReference>
<dbReference type="InterPro" id="IPR050281">
    <property type="entry name" value="Flavin_monoamine_oxidase"/>
</dbReference>
<evidence type="ECO:0000256" key="1">
    <source>
        <dbReference type="ARBA" id="ARBA00001974"/>
    </source>
</evidence>
<dbReference type="PANTHER" id="PTHR10742:SF410">
    <property type="entry name" value="LYSINE-SPECIFIC HISTONE DEMETHYLASE 2"/>
    <property type="match status" value="1"/>
</dbReference>
<evidence type="ECO:0000259" key="4">
    <source>
        <dbReference type="Pfam" id="PF01593"/>
    </source>
</evidence>
<dbReference type="AlphaFoldDB" id="A0AAW6T707"/>
<keyword evidence="6" id="KW-1185">Reference proteome</keyword>
<accession>A0AAW6T707</accession>
<dbReference type="GO" id="GO:0016491">
    <property type="term" value="F:oxidoreductase activity"/>
    <property type="evidence" value="ECO:0007669"/>
    <property type="project" value="UniProtKB-KW"/>
</dbReference>
<evidence type="ECO:0000256" key="2">
    <source>
        <dbReference type="ARBA" id="ARBA00023002"/>
    </source>
</evidence>
<dbReference type="EC" id="1.-.-.-" evidence="5"/>
<evidence type="ECO:0000256" key="3">
    <source>
        <dbReference type="PIRSR" id="PIRSR601613-1"/>
    </source>
</evidence>
<dbReference type="EMBL" id="JASATX010000001">
    <property type="protein sequence ID" value="MDI2098119.1"/>
    <property type="molecule type" value="Genomic_DNA"/>
</dbReference>
<dbReference type="RefSeq" id="WP_281487880.1">
    <property type="nucleotide sequence ID" value="NZ_JASATX010000001.1"/>
</dbReference>
<dbReference type="SUPFAM" id="SSF51905">
    <property type="entry name" value="FAD/NAD(P)-binding domain"/>
    <property type="match status" value="1"/>
</dbReference>
<evidence type="ECO:0000313" key="6">
    <source>
        <dbReference type="Proteomes" id="UP001321506"/>
    </source>
</evidence>
<feature type="binding site" evidence="3">
    <location>
        <begin position="34"/>
        <end position="35"/>
    </location>
    <ligand>
        <name>FAD</name>
        <dbReference type="ChEBI" id="CHEBI:57692"/>
    </ligand>
</feature>
<reference evidence="5 6" key="1">
    <citation type="submission" date="2023-04" db="EMBL/GenBank/DDBJ databases">
        <title>Klugiella caeni sp. nov. isolated from the sludge of biochemical tank.</title>
        <authorList>
            <person name="Geng K."/>
        </authorList>
    </citation>
    <scope>NUCLEOTIDE SEQUENCE [LARGE SCALE GENOMIC DNA]</scope>
    <source>
        <strain evidence="5 6">YN-L-19</strain>
    </source>
</reference>
<proteinExistence type="predicted"/>
<evidence type="ECO:0000313" key="5">
    <source>
        <dbReference type="EMBL" id="MDI2098119.1"/>
    </source>
</evidence>
<dbReference type="PRINTS" id="PR00757">
    <property type="entry name" value="AMINEOXDASEF"/>
</dbReference>
<dbReference type="Pfam" id="PF01593">
    <property type="entry name" value="Amino_oxidase"/>
    <property type="match status" value="1"/>
</dbReference>
<comment type="cofactor">
    <cofactor evidence="1">
        <name>FAD</name>
        <dbReference type="ChEBI" id="CHEBI:57692"/>
    </cofactor>
</comment>
<protein>
    <submittedName>
        <fullName evidence="5">NAD(P)/FAD-dependent oxidoreductase</fullName>
        <ecNumber evidence="5">1.-.-.-</ecNumber>
    </submittedName>
</protein>
<dbReference type="InterPro" id="IPR036188">
    <property type="entry name" value="FAD/NAD-bd_sf"/>
</dbReference>
<sequence>MSIDTDVLVLGGGLAGLATADALRESGRAVTLLEAQGRLGGRTHGEYWEPAGRRIDLGGTWLLPSFTESFGLLRELGIRTLDSPEPARWLTHFRDGTANREQLTLGERGELEAALARLGGFVGREPMPVSAERALESARSGDAPMSALIEDWLRATQRYLAGAPLETVDADHLLLPPDDIADPEHYRTQIEGTTRTLVTALAERSTADVRLGVGATGIARSGDRLRVATDAGPAFSARHVVVALPLNCLRDLSLEPGVLGEYAELAAAGHAGASHKDWLILDGVEEHFRVFGSHGPYGYFRSEERLADGGMLCVGLAPSADGVLGTDELQSELRANYVPRATIRARTSHNWNADRYARGTWFVPRPGQYATLDGLIAGSPRLQLVGGDLDPEFPGTIEGALRSGRRAAQHLLASN</sequence>
<dbReference type="InterPro" id="IPR002937">
    <property type="entry name" value="Amino_oxidase"/>
</dbReference>
<dbReference type="Gene3D" id="3.50.50.60">
    <property type="entry name" value="FAD/NAD(P)-binding domain"/>
    <property type="match status" value="1"/>
</dbReference>
<dbReference type="Proteomes" id="UP001321506">
    <property type="component" value="Unassembled WGS sequence"/>
</dbReference>
<gene>
    <name evidence="5" type="ORF">QF206_03960</name>
</gene>
<name>A0AAW6T707_9MICO</name>
<feature type="domain" description="Amine oxidase" evidence="4">
    <location>
        <begin position="14"/>
        <end position="412"/>
    </location>
</feature>
<comment type="caution">
    <text evidence="5">The sequence shown here is derived from an EMBL/GenBank/DDBJ whole genome shotgun (WGS) entry which is preliminary data.</text>
</comment>
<keyword evidence="2 5" id="KW-0560">Oxidoreductase</keyword>
<organism evidence="5 6">
    <name type="scientific">Ruicaihuangia caeni</name>
    <dbReference type="NCBI Taxonomy" id="3042517"/>
    <lineage>
        <taxon>Bacteria</taxon>
        <taxon>Bacillati</taxon>
        <taxon>Actinomycetota</taxon>
        <taxon>Actinomycetes</taxon>
        <taxon>Micrococcales</taxon>
        <taxon>Microbacteriaceae</taxon>
        <taxon>Ruicaihuangia</taxon>
    </lineage>
</organism>